<name>A0A1B9GJ49_9TREE</name>
<reference evidence="3" key="2">
    <citation type="submission" date="2013-12" db="EMBL/GenBank/DDBJ databases">
        <title>Evolution of pathogenesis and genome organization in the Tremellales.</title>
        <authorList>
            <person name="Cuomo C."/>
            <person name="Litvintseva A."/>
            <person name="Heitman J."/>
            <person name="Chen Y."/>
            <person name="Sun S."/>
            <person name="Springer D."/>
            <person name="Dromer F."/>
            <person name="Young S."/>
            <person name="Zeng Q."/>
            <person name="Chapman S."/>
            <person name="Gujja S."/>
            <person name="Saif S."/>
            <person name="Birren B."/>
        </authorList>
    </citation>
    <scope>NUCLEOTIDE SEQUENCE [LARGE SCALE GENOMIC DNA]</scope>
    <source>
        <strain evidence="3">BCC8398</strain>
    </source>
</reference>
<accession>A0A1B9GJ49</accession>
<feature type="region of interest" description="Disordered" evidence="1">
    <location>
        <begin position="372"/>
        <end position="472"/>
    </location>
</feature>
<gene>
    <name evidence="2" type="ORF">I316_07246</name>
</gene>
<feature type="region of interest" description="Disordered" evidence="1">
    <location>
        <begin position="314"/>
        <end position="356"/>
    </location>
</feature>
<organism evidence="2 3">
    <name type="scientific">Kwoniella heveanensis BCC8398</name>
    <dbReference type="NCBI Taxonomy" id="1296120"/>
    <lineage>
        <taxon>Eukaryota</taxon>
        <taxon>Fungi</taxon>
        <taxon>Dikarya</taxon>
        <taxon>Basidiomycota</taxon>
        <taxon>Agaricomycotina</taxon>
        <taxon>Tremellomycetes</taxon>
        <taxon>Tremellales</taxon>
        <taxon>Cryptococcaceae</taxon>
        <taxon>Kwoniella</taxon>
    </lineage>
</organism>
<feature type="compositionally biased region" description="Polar residues" evidence="1">
    <location>
        <begin position="404"/>
        <end position="415"/>
    </location>
</feature>
<sequence>MSLRDSSCYTLTLAPNKEDLNRTDLFESYGPPVTGAAAGSVEPRYVRVKERTEDEAYSSVVFDGLTAAKLASTGYTTEKAKKRRLQLHGPDEDIPFEFTGRINFEWSFEFEGNKYRWSREVYGKDYICSLDRKPDPKVEICLAREASSKGPARLQILHYNIERFPDEIKDLRGLETLLVTSLVCLLDAADDRGGPSRTSSGGKITKDAPSASTKESPVPPVPARPERVISEDDFEPENPNEIMVSMTSNIDDHIARAINLLEDTHVLFIVIRTRIAEASQRALEVSLGVTRFRHREGMADLKQYVIEEEVFVPPRPVSSNGRRPGPKVIKLDDEPPQPVQVQRQPSSGGKRWTPPPNIAIYLSTIELPDLKPGRRETLRASSKGQSNSNSNSLTPGGIGGGRPITQSPLPTSARASPQPGPGLAPPPNLPPKDLASVSPPNSGSGPGSASGSGSGSSKMASSFGKLFRRTSS</sequence>
<proteinExistence type="predicted"/>
<evidence type="ECO:0000313" key="3">
    <source>
        <dbReference type="Proteomes" id="UP000092666"/>
    </source>
</evidence>
<evidence type="ECO:0000256" key="1">
    <source>
        <dbReference type="SAM" id="MobiDB-lite"/>
    </source>
</evidence>
<feature type="compositionally biased region" description="Gly residues" evidence="1">
    <location>
        <begin position="444"/>
        <end position="454"/>
    </location>
</feature>
<dbReference type="STRING" id="1296120.A0A1B9GJ49"/>
<dbReference type="Proteomes" id="UP000092666">
    <property type="component" value="Unassembled WGS sequence"/>
</dbReference>
<feature type="compositionally biased region" description="Pro residues" evidence="1">
    <location>
        <begin position="418"/>
        <end position="430"/>
    </location>
</feature>
<feature type="region of interest" description="Disordered" evidence="1">
    <location>
        <begin position="192"/>
        <end position="237"/>
    </location>
</feature>
<protein>
    <submittedName>
        <fullName evidence="2">Uncharacterized protein</fullName>
    </submittedName>
</protein>
<feature type="compositionally biased region" description="Low complexity" evidence="1">
    <location>
        <begin position="381"/>
        <end position="392"/>
    </location>
</feature>
<feature type="compositionally biased region" description="Low complexity" evidence="1">
    <location>
        <begin position="455"/>
        <end position="464"/>
    </location>
</feature>
<reference evidence="2 3" key="1">
    <citation type="submission" date="2013-07" db="EMBL/GenBank/DDBJ databases">
        <title>The Genome Sequence of Cryptococcus heveanensis BCC8398.</title>
        <authorList>
            <consortium name="The Broad Institute Genome Sequencing Platform"/>
            <person name="Cuomo C."/>
            <person name="Litvintseva A."/>
            <person name="Chen Y."/>
            <person name="Heitman J."/>
            <person name="Sun S."/>
            <person name="Springer D."/>
            <person name="Dromer F."/>
            <person name="Young S.K."/>
            <person name="Zeng Q."/>
            <person name="Gargeya S."/>
            <person name="Fitzgerald M."/>
            <person name="Abouelleil A."/>
            <person name="Alvarado L."/>
            <person name="Berlin A.M."/>
            <person name="Chapman S.B."/>
            <person name="Dewar J."/>
            <person name="Goldberg J."/>
            <person name="Griggs A."/>
            <person name="Gujja S."/>
            <person name="Hansen M."/>
            <person name="Howarth C."/>
            <person name="Imamovic A."/>
            <person name="Larimer J."/>
            <person name="McCowan C."/>
            <person name="Murphy C."/>
            <person name="Pearson M."/>
            <person name="Priest M."/>
            <person name="Roberts A."/>
            <person name="Saif S."/>
            <person name="Shea T."/>
            <person name="Sykes S."/>
            <person name="Wortman J."/>
            <person name="Nusbaum C."/>
            <person name="Birren B."/>
        </authorList>
    </citation>
    <scope>NUCLEOTIDE SEQUENCE [LARGE SCALE GENOMIC DNA]</scope>
    <source>
        <strain evidence="2 3">BCC8398</strain>
    </source>
</reference>
<dbReference type="AlphaFoldDB" id="A0A1B9GJ49"/>
<dbReference type="OrthoDB" id="3357341at2759"/>
<dbReference type="EMBL" id="KI669513">
    <property type="protein sequence ID" value="OCF31114.1"/>
    <property type="molecule type" value="Genomic_DNA"/>
</dbReference>
<keyword evidence="3" id="KW-1185">Reference proteome</keyword>
<evidence type="ECO:0000313" key="2">
    <source>
        <dbReference type="EMBL" id="OCF31114.1"/>
    </source>
</evidence>